<evidence type="ECO:0000256" key="1">
    <source>
        <dbReference type="ARBA" id="ARBA00007401"/>
    </source>
</evidence>
<protein>
    <recommendedName>
        <fullName evidence="10">Exo-1,4-beta-D-glucosaminidase</fullName>
    </recommendedName>
</protein>
<dbReference type="SUPFAM" id="SSF51445">
    <property type="entry name" value="(Trans)glycosidases"/>
    <property type="match status" value="1"/>
</dbReference>
<organism evidence="8 9">
    <name type="scientific">Pendulispora rubella</name>
    <dbReference type="NCBI Taxonomy" id="2741070"/>
    <lineage>
        <taxon>Bacteria</taxon>
        <taxon>Pseudomonadati</taxon>
        <taxon>Myxococcota</taxon>
        <taxon>Myxococcia</taxon>
        <taxon>Myxococcales</taxon>
        <taxon>Sorangiineae</taxon>
        <taxon>Pendulisporaceae</taxon>
        <taxon>Pendulispora</taxon>
    </lineage>
</organism>
<keyword evidence="3" id="KW-0326">Glycosidase</keyword>
<feature type="domain" description="Exo-beta-D-glucosaminidase Ig-fold" evidence="6">
    <location>
        <begin position="797"/>
        <end position="905"/>
    </location>
</feature>
<dbReference type="PANTHER" id="PTHR43536:SF1">
    <property type="entry name" value="MANNOSYLGLYCOPROTEIN ENDO-BETA-MANNOSIDASE"/>
    <property type="match status" value="1"/>
</dbReference>
<dbReference type="Pfam" id="PF17786">
    <property type="entry name" value="Mannosidase_ig"/>
    <property type="match status" value="1"/>
</dbReference>
<dbReference type="Gene3D" id="2.60.40.10">
    <property type="entry name" value="Immunoglobulins"/>
    <property type="match status" value="3"/>
</dbReference>
<keyword evidence="9" id="KW-1185">Reference proteome</keyword>
<accession>A0ABZ2LEX3</accession>
<name>A0ABZ2LEX3_9BACT</name>
<dbReference type="Pfam" id="PF22666">
    <property type="entry name" value="Glyco_hydro_2_N2"/>
    <property type="match status" value="1"/>
</dbReference>
<dbReference type="InterPro" id="IPR017853">
    <property type="entry name" value="GH"/>
</dbReference>
<feature type="domain" description="Beta-mannosidase-like galactose-binding" evidence="7">
    <location>
        <begin position="82"/>
        <end position="207"/>
    </location>
</feature>
<evidence type="ECO:0000256" key="3">
    <source>
        <dbReference type="ARBA" id="ARBA00023295"/>
    </source>
</evidence>
<dbReference type="Gene3D" id="2.60.120.260">
    <property type="entry name" value="Galactose-binding domain-like"/>
    <property type="match status" value="1"/>
</dbReference>
<evidence type="ECO:0000259" key="7">
    <source>
        <dbReference type="Pfam" id="PF22666"/>
    </source>
</evidence>
<evidence type="ECO:0000259" key="4">
    <source>
        <dbReference type="Pfam" id="PF00703"/>
    </source>
</evidence>
<proteinExistence type="inferred from homology"/>
<dbReference type="InterPro" id="IPR013783">
    <property type="entry name" value="Ig-like_fold"/>
</dbReference>
<evidence type="ECO:0000259" key="5">
    <source>
        <dbReference type="Pfam" id="PF17786"/>
    </source>
</evidence>
<dbReference type="InterPro" id="IPR054593">
    <property type="entry name" value="Beta-mannosidase-like_N2"/>
</dbReference>
<dbReference type="SUPFAM" id="SSF49785">
    <property type="entry name" value="Galactose-binding domain-like"/>
    <property type="match status" value="1"/>
</dbReference>
<gene>
    <name evidence="8" type="ORF">LVJ94_19985</name>
</gene>
<dbReference type="InterPro" id="IPR043534">
    <property type="entry name" value="EBDG/EBM"/>
</dbReference>
<feature type="domain" description="Mannosidase Ig/CBM-like" evidence="5">
    <location>
        <begin position="704"/>
        <end position="784"/>
    </location>
</feature>
<dbReference type="InterPro" id="IPR008979">
    <property type="entry name" value="Galactose-bd-like_sf"/>
</dbReference>
<evidence type="ECO:0008006" key="10">
    <source>
        <dbReference type="Google" id="ProtNLM"/>
    </source>
</evidence>
<evidence type="ECO:0000313" key="9">
    <source>
        <dbReference type="Proteomes" id="UP001374803"/>
    </source>
</evidence>
<dbReference type="Gene3D" id="3.20.20.80">
    <property type="entry name" value="Glycosidases"/>
    <property type="match status" value="1"/>
</dbReference>
<dbReference type="InterPro" id="IPR041447">
    <property type="entry name" value="Mannosidase_ig"/>
</dbReference>
<dbReference type="InterPro" id="IPR036156">
    <property type="entry name" value="Beta-gal/glucu_dom_sf"/>
</dbReference>
<sequence length="907" mass="99394">MRRHHSGTGRERPWALIVGGLISGVLGAALPACESSQEPEADTRTSALDLVALRDGTHVIPNWRLQSSASLDVDGDVLSAPRFDDRGWLTVPARSTVMAGLIVNGRYPDPNFSTNLRDSVDPADFKVPWWYRQEFVVAPTAPGGRRRVHTFLRFAGGVISRGELWVNGTKLSGVAGTDDLAGAYPKYEFDISHLLRPGRNAIAIKAMPADPFRDLTVSFLDWSPLAPDNNMGIWRDVTIVRTGAVSVANPRALPELELPGLGRASLTLKAEVSNHGDTAIETTVAGVVTGGDRPIRIQQRTALGPHETKTVTFAAGDFAALRLEHPRIWWPAQFGEQPLYDLAMTVSNDHEVTDRATTQFGIRDVRSELTPQGYRRFLVNGKPFGVRGGGWASDLFLRPQPERLADELRYARDLGLNTIRMEGKEEDHELLELADRLGIMLLPGWECCTKWEKYSTWTEQDYRVAGASTLAEAQRMVNHPSVLGFFIGSDNAATARVEQTYIDALHAADFQAPIIPSAAAKSTPQLGASGMKMDGPYWWIPPNYWYEDKLGGAYGFASEVGSGPTIPELDSLKRFLTPTEIEDLWSKPNQAHYHLAKKEVFSKLAVFSTAMANRYGAPKDQADFLRKAQLSNYEANRAQFEAFGRDFSDAANPATGVIYWMLNNAWPTLYWHLWDHNLATAGSYFGAKKALRPLHVQYSYDDRSIVVVNTGLAAKDGLTVRATAFGMDGSVLSDERASAAAEANAAKRVLTLPAPSGTTGTYLVRLLLTDGSGREIDRNVYWLSTKADVLDYPQSTWWYTPTVSYADLTGLEGLAPATVASSSKTFATGEGLATEVTLRNTSQVVALALRASLRQGRGGAEVVPVRWSDNYVTLWPGESITLRADYRPGDLAGNIPHVQVSGFNVSP</sequence>
<dbReference type="InterPro" id="IPR041351">
    <property type="entry name" value="Ig_GlcNase"/>
</dbReference>
<dbReference type="RefSeq" id="WP_394839172.1">
    <property type="nucleotide sequence ID" value="NZ_CP089929.1"/>
</dbReference>
<keyword evidence="2" id="KW-0378">Hydrolase</keyword>
<evidence type="ECO:0000256" key="2">
    <source>
        <dbReference type="ARBA" id="ARBA00022801"/>
    </source>
</evidence>
<reference evidence="8" key="1">
    <citation type="submission" date="2021-12" db="EMBL/GenBank/DDBJ databases">
        <title>Discovery of the Pendulisporaceae a myxobacterial family with distinct sporulation behavior and unique specialized metabolism.</title>
        <authorList>
            <person name="Garcia R."/>
            <person name="Popoff A."/>
            <person name="Bader C.D."/>
            <person name="Loehr J."/>
            <person name="Walesch S."/>
            <person name="Walt C."/>
            <person name="Boldt J."/>
            <person name="Bunk B."/>
            <person name="Haeckl F.J.F.P.J."/>
            <person name="Gunesch A.P."/>
            <person name="Birkelbach J."/>
            <person name="Nuebel U."/>
            <person name="Pietschmann T."/>
            <person name="Bach T."/>
            <person name="Mueller R."/>
        </authorList>
    </citation>
    <scope>NUCLEOTIDE SEQUENCE</scope>
    <source>
        <strain evidence="8">MSr11367</strain>
    </source>
</reference>
<dbReference type="Pfam" id="PF00703">
    <property type="entry name" value="Glyco_hydro_2"/>
    <property type="match status" value="1"/>
</dbReference>
<dbReference type="PANTHER" id="PTHR43536">
    <property type="entry name" value="MANNOSYLGLYCOPROTEIN ENDO-BETA-MANNOSIDASE"/>
    <property type="match status" value="1"/>
</dbReference>
<dbReference type="InterPro" id="IPR006102">
    <property type="entry name" value="Ig-like_GH2"/>
</dbReference>
<dbReference type="EMBL" id="CP089983">
    <property type="protein sequence ID" value="WXB09498.1"/>
    <property type="molecule type" value="Genomic_DNA"/>
</dbReference>
<dbReference type="Pfam" id="PF18368">
    <property type="entry name" value="Ig_GlcNase"/>
    <property type="match status" value="1"/>
</dbReference>
<evidence type="ECO:0000313" key="8">
    <source>
        <dbReference type="EMBL" id="WXB09498.1"/>
    </source>
</evidence>
<feature type="domain" description="Glycoside hydrolase family 2 immunoglobulin-like beta-sandwich" evidence="4">
    <location>
        <begin position="251"/>
        <end position="363"/>
    </location>
</feature>
<comment type="similarity">
    <text evidence="1">Belongs to the glycosyl hydrolase 2 family.</text>
</comment>
<dbReference type="SUPFAM" id="SSF49303">
    <property type="entry name" value="beta-Galactosidase/glucuronidase domain"/>
    <property type="match status" value="3"/>
</dbReference>
<dbReference type="Proteomes" id="UP001374803">
    <property type="component" value="Chromosome"/>
</dbReference>
<evidence type="ECO:0000259" key="6">
    <source>
        <dbReference type="Pfam" id="PF18368"/>
    </source>
</evidence>